<evidence type="ECO:0000259" key="5">
    <source>
        <dbReference type="PROSITE" id="PS51795"/>
    </source>
</evidence>
<keyword evidence="7" id="KW-1185">Reference proteome</keyword>
<feature type="region of interest" description="Disordered" evidence="4">
    <location>
        <begin position="21"/>
        <end position="42"/>
    </location>
</feature>
<keyword evidence="2" id="KW-0479">Metal-binding</keyword>
<dbReference type="OrthoDB" id="542108at2759"/>
<feature type="compositionally biased region" description="Polar residues" evidence="4">
    <location>
        <begin position="29"/>
        <end position="42"/>
    </location>
</feature>
<evidence type="ECO:0000313" key="6">
    <source>
        <dbReference type="EMBL" id="KAG0463977.1"/>
    </source>
</evidence>
<proteinExistence type="inferred from homology"/>
<evidence type="ECO:0000256" key="3">
    <source>
        <dbReference type="PROSITE-ProRule" id="PRU01131"/>
    </source>
</evidence>
<dbReference type="AlphaFoldDB" id="A0A835Q9Y9"/>
<dbReference type="Proteomes" id="UP000636800">
    <property type="component" value="Chromosome 10"/>
</dbReference>
<feature type="zinc finger region" description="FLZ-type" evidence="3">
    <location>
        <begin position="239"/>
        <end position="283"/>
    </location>
</feature>
<evidence type="ECO:0000256" key="1">
    <source>
        <dbReference type="ARBA" id="ARBA00009374"/>
    </source>
</evidence>
<dbReference type="PANTHER" id="PTHR46868:SF3">
    <property type="entry name" value="FCS-LIKE ZINC FINGER 11"/>
    <property type="match status" value="1"/>
</dbReference>
<feature type="domain" description="FLZ-type" evidence="5">
    <location>
        <begin position="239"/>
        <end position="283"/>
    </location>
</feature>
<gene>
    <name evidence="6" type="ORF">HPP92_020046</name>
</gene>
<dbReference type="EMBL" id="JADCNL010000010">
    <property type="protein sequence ID" value="KAG0463977.1"/>
    <property type="molecule type" value="Genomic_DNA"/>
</dbReference>
<protein>
    <recommendedName>
        <fullName evidence="5">FLZ-type domain-containing protein</fullName>
    </recommendedName>
</protein>
<organism evidence="6 7">
    <name type="scientific">Vanilla planifolia</name>
    <name type="common">Vanilla</name>
    <dbReference type="NCBI Taxonomy" id="51239"/>
    <lineage>
        <taxon>Eukaryota</taxon>
        <taxon>Viridiplantae</taxon>
        <taxon>Streptophyta</taxon>
        <taxon>Embryophyta</taxon>
        <taxon>Tracheophyta</taxon>
        <taxon>Spermatophyta</taxon>
        <taxon>Magnoliopsida</taxon>
        <taxon>Liliopsida</taxon>
        <taxon>Asparagales</taxon>
        <taxon>Orchidaceae</taxon>
        <taxon>Vanilloideae</taxon>
        <taxon>Vanilleae</taxon>
        <taxon>Vanilla</taxon>
    </lineage>
</organism>
<dbReference type="PROSITE" id="PS51795">
    <property type="entry name" value="ZF_FLZ"/>
    <property type="match status" value="1"/>
</dbReference>
<comment type="similarity">
    <text evidence="1">Belongs to the FLZ family.</text>
</comment>
<evidence type="ECO:0000256" key="2">
    <source>
        <dbReference type="ARBA" id="ARBA00022723"/>
    </source>
</evidence>
<name>A0A835Q9Y9_VANPL</name>
<dbReference type="GO" id="GO:0046872">
    <property type="term" value="F:metal ion binding"/>
    <property type="evidence" value="ECO:0007669"/>
    <property type="project" value="UniProtKB-KW"/>
</dbReference>
<dbReference type="InterPro" id="IPR044585">
    <property type="entry name" value="FLZ10/11"/>
</dbReference>
<sequence length="331" mass="36691">MALTCGAIHFFRSSFQVKKTMLRRRSGPTEAQSKDQSMGNLNSISSVSEATTEHRTRISSFFSFPGLLVSTTSKGSPESDSTKSPTSPLDFRLFTSLGSFLFRSPRSPGRSWDCSRVGLGLVDSLGDETCPGLSENRNLLLGSQKRILTQNDVSSNQVSSFSATAASRKHFLDPEPISGVLGSLPPREIELSEDYTCIISHGPNPKTTHIFGNCILESCVIKPPAIEGGRTHSHFPRNEFLRFCFFCNTRLEDNRDIFMYRGEKAFCSWECRDQLMNMEAEKEMNKPPTGCDDAAAADSDREDLFLEDAFTRSSKKSSAMCIKPLTISPVY</sequence>
<comment type="caution">
    <text evidence="6">The sequence shown here is derived from an EMBL/GenBank/DDBJ whole genome shotgun (WGS) entry which is preliminary data.</text>
</comment>
<dbReference type="Pfam" id="PF04570">
    <property type="entry name" value="zf-FLZ"/>
    <property type="match status" value="1"/>
</dbReference>
<evidence type="ECO:0000256" key="4">
    <source>
        <dbReference type="SAM" id="MobiDB-lite"/>
    </source>
</evidence>
<dbReference type="PANTHER" id="PTHR46868">
    <property type="entry name" value="FCS-LIKE ZINC FINGER 11"/>
    <property type="match status" value="1"/>
</dbReference>
<dbReference type="InterPro" id="IPR007650">
    <property type="entry name" value="Zf-FLZ_dom"/>
</dbReference>
<reference evidence="6 7" key="1">
    <citation type="journal article" date="2020" name="Nat. Food">
        <title>A phased Vanilla planifolia genome enables genetic improvement of flavour and production.</title>
        <authorList>
            <person name="Hasing T."/>
            <person name="Tang H."/>
            <person name="Brym M."/>
            <person name="Khazi F."/>
            <person name="Huang T."/>
            <person name="Chambers A.H."/>
        </authorList>
    </citation>
    <scope>NUCLEOTIDE SEQUENCE [LARGE SCALE GENOMIC DNA]</scope>
    <source>
        <tissue evidence="6">Leaf</tissue>
    </source>
</reference>
<accession>A0A835Q9Y9</accession>
<evidence type="ECO:0000313" key="7">
    <source>
        <dbReference type="Proteomes" id="UP000636800"/>
    </source>
</evidence>